<evidence type="ECO:0000256" key="2">
    <source>
        <dbReference type="SAM" id="SignalP"/>
    </source>
</evidence>
<sequence length="76" mass="7621">MNEKQKTNNALLKKLSVGATAASLGAAANAAVIEFDTTGILANISSGEAFAITCGLAFIGLAATISVLRKGRGAVR</sequence>
<dbReference type="STRING" id="487316.BEN76_05400"/>
<dbReference type="RefSeq" id="WP_076032508.1">
    <property type="nucleotide sequence ID" value="NZ_CP016896.1"/>
</dbReference>
<evidence type="ECO:0000256" key="1">
    <source>
        <dbReference type="SAM" id="Phobius"/>
    </source>
</evidence>
<proteinExistence type="predicted"/>
<gene>
    <name evidence="3" type="ORF">BEN76_05400</name>
</gene>
<dbReference type="EMBL" id="CP016896">
    <property type="protein sequence ID" value="APV35482.1"/>
    <property type="molecule type" value="Genomic_DNA"/>
</dbReference>
<reference evidence="3 4" key="1">
    <citation type="submission" date="2016-08" db="EMBL/GenBank/DDBJ databases">
        <title>Complete genome sequence of Acinetobacter baylyi strain GFJ2.</title>
        <authorList>
            <person name="Tabata M."/>
            <person name="Kuboki S."/>
            <person name="Gibu N."/>
            <person name="Kinouchi Y."/>
            <person name="Vangnai A."/>
            <person name="Kasai D."/>
            <person name="Fukuda M."/>
        </authorList>
    </citation>
    <scope>NUCLEOTIDE SEQUENCE [LARGE SCALE GENOMIC DNA]</scope>
    <source>
        <strain evidence="3 4">GFJ2</strain>
    </source>
</reference>
<dbReference type="AlphaFoldDB" id="A0A1P8EH01"/>
<keyword evidence="1" id="KW-1133">Transmembrane helix</keyword>
<feature type="transmembrane region" description="Helical" evidence="1">
    <location>
        <begin position="49"/>
        <end position="68"/>
    </location>
</feature>
<accession>A0A1P8EH01</accession>
<feature type="chain" id="PRO_5013134371" description="Phage coat protein" evidence="2">
    <location>
        <begin position="31"/>
        <end position="76"/>
    </location>
</feature>
<dbReference type="KEGG" id="asol:BEN76_05400"/>
<evidence type="ECO:0000313" key="4">
    <source>
        <dbReference type="Proteomes" id="UP000185674"/>
    </source>
</evidence>
<keyword evidence="1" id="KW-0812">Transmembrane</keyword>
<name>A0A1P8EH01_9GAMM</name>
<keyword evidence="2" id="KW-0732">Signal</keyword>
<protein>
    <recommendedName>
        <fullName evidence="5">Phage coat protein</fullName>
    </recommendedName>
</protein>
<feature type="signal peptide" evidence="2">
    <location>
        <begin position="1"/>
        <end position="30"/>
    </location>
</feature>
<keyword evidence="1" id="KW-0472">Membrane</keyword>
<evidence type="ECO:0008006" key="5">
    <source>
        <dbReference type="Google" id="ProtNLM"/>
    </source>
</evidence>
<evidence type="ECO:0000313" key="3">
    <source>
        <dbReference type="EMBL" id="APV35482.1"/>
    </source>
</evidence>
<dbReference type="Proteomes" id="UP000185674">
    <property type="component" value="Chromosome"/>
</dbReference>
<organism evidence="3 4">
    <name type="scientific">Acinetobacter soli</name>
    <dbReference type="NCBI Taxonomy" id="487316"/>
    <lineage>
        <taxon>Bacteria</taxon>
        <taxon>Pseudomonadati</taxon>
        <taxon>Pseudomonadota</taxon>
        <taxon>Gammaproteobacteria</taxon>
        <taxon>Moraxellales</taxon>
        <taxon>Moraxellaceae</taxon>
        <taxon>Acinetobacter</taxon>
    </lineage>
</organism>